<evidence type="ECO:0000256" key="1">
    <source>
        <dbReference type="SAM" id="Phobius"/>
    </source>
</evidence>
<comment type="caution">
    <text evidence="2">The sequence shown here is derived from an EMBL/GenBank/DDBJ whole genome shotgun (WGS) entry which is preliminary data.</text>
</comment>
<proteinExistence type="predicted"/>
<keyword evidence="1" id="KW-0472">Membrane</keyword>
<sequence>MSFNALIYILYLVFFILLFLPIDTFFVRVVGAKKFSTTLPPLLLIVIFLLVMIKSGIIGVIYAALTFAGLWAFFYGFLSQRKHIYILAIILFVSCILFHVLGINKIAEFFATLVYLCLALGAFKDVFYDRIVDE</sequence>
<evidence type="ECO:0000313" key="3">
    <source>
        <dbReference type="Proteomes" id="UP000034544"/>
    </source>
</evidence>
<keyword evidence="1" id="KW-0812">Transmembrane</keyword>
<feature type="transmembrane region" description="Helical" evidence="1">
    <location>
        <begin position="109"/>
        <end position="128"/>
    </location>
</feature>
<dbReference type="EMBL" id="LCBF01000006">
    <property type="protein sequence ID" value="KKS07494.1"/>
    <property type="molecule type" value="Genomic_DNA"/>
</dbReference>
<dbReference type="Proteomes" id="UP000034544">
    <property type="component" value="Unassembled WGS sequence"/>
</dbReference>
<feature type="transmembrane region" description="Helical" evidence="1">
    <location>
        <begin position="6"/>
        <end position="26"/>
    </location>
</feature>
<keyword evidence="1" id="KW-1133">Transmembrane helix</keyword>
<feature type="transmembrane region" description="Helical" evidence="1">
    <location>
        <begin position="84"/>
        <end position="103"/>
    </location>
</feature>
<protein>
    <submittedName>
        <fullName evidence="2">Uncharacterized protein</fullName>
    </submittedName>
</protein>
<feature type="transmembrane region" description="Helical" evidence="1">
    <location>
        <begin position="35"/>
        <end position="53"/>
    </location>
</feature>
<reference evidence="2 3" key="1">
    <citation type="journal article" date="2015" name="Nature">
        <title>rRNA introns, odd ribosomes, and small enigmatic genomes across a large radiation of phyla.</title>
        <authorList>
            <person name="Brown C.T."/>
            <person name="Hug L.A."/>
            <person name="Thomas B.C."/>
            <person name="Sharon I."/>
            <person name="Castelle C.J."/>
            <person name="Singh A."/>
            <person name="Wilkins M.J."/>
            <person name="Williams K.H."/>
            <person name="Banfield J.F."/>
        </authorList>
    </citation>
    <scope>NUCLEOTIDE SEQUENCE [LARGE SCALE GENOMIC DNA]</scope>
</reference>
<dbReference type="AlphaFoldDB" id="A0A0G0W376"/>
<gene>
    <name evidence="2" type="ORF">UU59_C0006G0026</name>
</gene>
<evidence type="ECO:0000313" key="2">
    <source>
        <dbReference type="EMBL" id="KKS07494.1"/>
    </source>
</evidence>
<accession>A0A0G0W376</accession>
<organism evidence="2 3">
    <name type="scientific">candidate division WWE3 bacterium GW2011_GWE1_41_27</name>
    <dbReference type="NCBI Taxonomy" id="1619131"/>
    <lineage>
        <taxon>Bacteria</taxon>
        <taxon>Katanobacteria</taxon>
    </lineage>
</organism>
<name>A0A0G0W376_UNCKA</name>